<keyword evidence="13" id="KW-1185">Reference proteome</keyword>
<protein>
    <recommendedName>
        <fullName evidence="10">Glycine--tRNA ligase beta subunit</fullName>
        <ecNumber evidence="10">6.1.1.14</ecNumber>
    </recommendedName>
    <alternativeName>
        <fullName evidence="10">Glycyl-tRNA synthetase beta subunit</fullName>
        <shortName evidence="10">GlyRS</shortName>
    </alternativeName>
</protein>
<reference evidence="13" key="1">
    <citation type="submission" date="2017-04" db="EMBL/GenBank/DDBJ databases">
        <authorList>
            <person name="Varghese N."/>
            <person name="Submissions S."/>
        </authorList>
    </citation>
    <scope>NUCLEOTIDE SEQUENCE [LARGE SCALE GENOMIC DNA]</scope>
    <source>
        <strain evidence="13">DSM 21500</strain>
    </source>
</reference>
<dbReference type="GO" id="GO:0005524">
    <property type="term" value="F:ATP binding"/>
    <property type="evidence" value="ECO:0007669"/>
    <property type="project" value="UniProtKB-UniRule"/>
</dbReference>
<dbReference type="GO" id="GO:0005829">
    <property type="term" value="C:cytosol"/>
    <property type="evidence" value="ECO:0007669"/>
    <property type="project" value="TreeGrafter"/>
</dbReference>
<name>A0A1W1YBX5_9LACT</name>
<dbReference type="InterPro" id="IPR010916">
    <property type="entry name" value="TonB_box_CS"/>
</dbReference>
<keyword evidence="4 10" id="KW-0436">Ligase</keyword>
<dbReference type="STRING" id="371602.SAMN04487984_0553"/>
<dbReference type="GO" id="GO:0006420">
    <property type="term" value="P:arginyl-tRNA aminoacylation"/>
    <property type="evidence" value="ECO:0007669"/>
    <property type="project" value="InterPro"/>
</dbReference>
<dbReference type="PROSITE" id="PS00430">
    <property type="entry name" value="TONB_DEPENDENT_REC_1"/>
    <property type="match status" value="1"/>
</dbReference>
<dbReference type="GO" id="GO:0006426">
    <property type="term" value="P:glycyl-tRNA aminoacylation"/>
    <property type="evidence" value="ECO:0007669"/>
    <property type="project" value="UniProtKB-UniRule"/>
</dbReference>
<evidence type="ECO:0000256" key="9">
    <source>
        <dbReference type="ARBA" id="ARBA00047937"/>
    </source>
</evidence>
<dbReference type="RefSeq" id="WP_084098286.1">
    <property type="nucleotide sequence ID" value="NZ_FWXK01000002.1"/>
</dbReference>
<evidence type="ECO:0000256" key="10">
    <source>
        <dbReference type="HAMAP-Rule" id="MF_00255"/>
    </source>
</evidence>
<evidence type="ECO:0000313" key="13">
    <source>
        <dbReference type="Proteomes" id="UP000243884"/>
    </source>
</evidence>
<dbReference type="HAMAP" id="MF_00255">
    <property type="entry name" value="Gly_tRNA_synth_beta"/>
    <property type="match status" value="1"/>
</dbReference>
<organism evidence="12 13">
    <name type="scientific">Aerococcus suis</name>
    <dbReference type="NCBI Taxonomy" id="371602"/>
    <lineage>
        <taxon>Bacteria</taxon>
        <taxon>Bacillati</taxon>
        <taxon>Bacillota</taxon>
        <taxon>Bacilli</taxon>
        <taxon>Lactobacillales</taxon>
        <taxon>Aerococcaceae</taxon>
        <taxon>Aerococcus</taxon>
    </lineage>
</organism>
<dbReference type="GO" id="GO:0004820">
    <property type="term" value="F:glycine-tRNA ligase activity"/>
    <property type="evidence" value="ECO:0007669"/>
    <property type="project" value="UniProtKB-UniRule"/>
</dbReference>
<dbReference type="PRINTS" id="PR01045">
    <property type="entry name" value="TRNASYNTHGB"/>
</dbReference>
<keyword evidence="3 10" id="KW-0963">Cytoplasm</keyword>
<evidence type="ECO:0000256" key="3">
    <source>
        <dbReference type="ARBA" id="ARBA00022490"/>
    </source>
</evidence>
<keyword evidence="6 10" id="KW-0067">ATP-binding</keyword>
<dbReference type="EMBL" id="FWXK01000002">
    <property type="protein sequence ID" value="SMC33646.1"/>
    <property type="molecule type" value="Genomic_DNA"/>
</dbReference>
<evidence type="ECO:0000256" key="8">
    <source>
        <dbReference type="ARBA" id="ARBA00023146"/>
    </source>
</evidence>
<evidence type="ECO:0000256" key="1">
    <source>
        <dbReference type="ARBA" id="ARBA00004496"/>
    </source>
</evidence>
<evidence type="ECO:0000256" key="7">
    <source>
        <dbReference type="ARBA" id="ARBA00022917"/>
    </source>
</evidence>
<proteinExistence type="inferred from homology"/>
<dbReference type="EC" id="6.1.1.14" evidence="10"/>
<comment type="similarity">
    <text evidence="2 10">Belongs to the class-II aminoacyl-tRNA synthetase family.</text>
</comment>
<dbReference type="PANTHER" id="PTHR30075">
    <property type="entry name" value="GLYCYL-TRNA SYNTHETASE"/>
    <property type="match status" value="1"/>
</dbReference>
<dbReference type="InterPro" id="IPR015944">
    <property type="entry name" value="Gly-tRNA-synth_bsu"/>
</dbReference>
<accession>A0A1W1YBX5</accession>
<dbReference type="InterPro" id="IPR006194">
    <property type="entry name" value="Gly-tRNA-synth_heterodimer"/>
</dbReference>
<evidence type="ECO:0000256" key="2">
    <source>
        <dbReference type="ARBA" id="ARBA00008226"/>
    </source>
</evidence>
<comment type="subcellular location">
    <subcellularLocation>
        <location evidence="1 10">Cytoplasm</location>
    </subcellularLocation>
</comment>
<dbReference type="PANTHER" id="PTHR30075:SF2">
    <property type="entry name" value="GLYCINE--TRNA LIGASE, CHLOROPLASTIC_MITOCHONDRIAL 2"/>
    <property type="match status" value="1"/>
</dbReference>
<dbReference type="SUPFAM" id="SSF109604">
    <property type="entry name" value="HD-domain/PDEase-like"/>
    <property type="match status" value="1"/>
</dbReference>
<dbReference type="AlphaFoldDB" id="A0A1W1YBX5"/>
<feature type="domain" description="DALR anticodon binding" evidence="11">
    <location>
        <begin position="590"/>
        <end position="680"/>
    </location>
</feature>
<dbReference type="OrthoDB" id="9775440at2"/>
<gene>
    <name evidence="10" type="primary">glyS</name>
    <name evidence="12" type="ORF">SAMN04487984_0553</name>
</gene>
<dbReference type="Pfam" id="PF05746">
    <property type="entry name" value="DALR_1"/>
    <property type="match status" value="1"/>
</dbReference>
<comment type="catalytic activity">
    <reaction evidence="9 10">
        <text>tRNA(Gly) + glycine + ATP = glycyl-tRNA(Gly) + AMP + diphosphate</text>
        <dbReference type="Rhea" id="RHEA:16013"/>
        <dbReference type="Rhea" id="RHEA-COMP:9664"/>
        <dbReference type="Rhea" id="RHEA-COMP:9683"/>
        <dbReference type="ChEBI" id="CHEBI:30616"/>
        <dbReference type="ChEBI" id="CHEBI:33019"/>
        <dbReference type="ChEBI" id="CHEBI:57305"/>
        <dbReference type="ChEBI" id="CHEBI:78442"/>
        <dbReference type="ChEBI" id="CHEBI:78522"/>
        <dbReference type="ChEBI" id="CHEBI:456215"/>
        <dbReference type="EC" id="6.1.1.14"/>
    </reaction>
</comment>
<keyword evidence="7 10" id="KW-0648">Protein biosynthesis</keyword>
<evidence type="ECO:0000313" key="12">
    <source>
        <dbReference type="EMBL" id="SMC33646.1"/>
    </source>
</evidence>
<evidence type="ECO:0000256" key="5">
    <source>
        <dbReference type="ARBA" id="ARBA00022741"/>
    </source>
</evidence>
<dbReference type="Proteomes" id="UP000243884">
    <property type="component" value="Unassembled WGS sequence"/>
</dbReference>
<dbReference type="GO" id="GO:0004814">
    <property type="term" value="F:arginine-tRNA ligase activity"/>
    <property type="evidence" value="ECO:0007669"/>
    <property type="project" value="InterPro"/>
</dbReference>
<dbReference type="PROSITE" id="PS50861">
    <property type="entry name" value="AA_TRNA_LIGASE_II_GLYAB"/>
    <property type="match status" value="1"/>
</dbReference>
<dbReference type="InterPro" id="IPR008909">
    <property type="entry name" value="DALR_anticod-bd"/>
</dbReference>
<keyword evidence="8 10" id="KW-0030">Aminoacyl-tRNA synthetase</keyword>
<comment type="subunit">
    <text evidence="10">Tetramer of two alpha and two beta subunits.</text>
</comment>
<evidence type="ECO:0000256" key="6">
    <source>
        <dbReference type="ARBA" id="ARBA00022840"/>
    </source>
</evidence>
<dbReference type="Pfam" id="PF02092">
    <property type="entry name" value="tRNA_synt_2f"/>
    <property type="match status" value="1"/>
</dbReference>
<keyword evidence="5 10" id="KW-0547">Nucleotide-binding</keyword>
<dbReference type="NCBIfam" id="TIGR00211">
    <property type="entry name" value="glyS"/>
    <property type="match status" value="1"/>
</dbReference>
<evidence type="ECO:0000256" key="4">
    <source>
        <dbReference type="ARBA" id="ARBA00022598"/>
    </source>
</evidence>
<evidence type="ECO:0000259" key="11">
    <source>
        <dbReference type="Pfam" id="PF05746"/>
    </source>
</evidence>
<sequence length="693" mass="78875">MTKNMYLLEIGLEEVPAKYVQQASQQLENLVEDYLQENRLAYETVTVYATPRRFAIEINGVADQQEDLTEVAKGPAKRIAVDENGEWTKAAQGFARGKGMSVDDIYFEEVKGEPYVHLKVETPGKSAEKVLVNLHQVISKMHFPVSMHWGDSDFKFIRPIHWFVSLFNNDVLEFTFLGITAGRMTRGHRYLGKQAIELATASEYVDALRDEYVLVDQTERKNVIKDQIETLASSNNYQIAIDNELLEEVTQIVEYPTAFIGDFDEKYLELPDEVLITSMKNHQRYFYVKDTNNQLVAKFVAVRNGNDRQLDNVRRGNQKVLTARLEDGLFFVNEDKKHSIDEYAKRLENVKFHAEIGTMAEKMQRVGEIATILYQKWQEISPMNGLSKADDKIKRTAEIYKFDLVTGIVDEFSELQGIMGEKYAVAAGENQDVAQAIREHYLPVGQDSELPTSSLGILFAVADKLDTIISFFNIGRVPSGSNDPFALRRQMIGIVAIIKDYQLPFDWQDDLTMILDTVYNQGNNPSLIADLQQFLNDRLKQVLQNNHFPYDVIDAVLNANNHDVNHTINSAEALNEMSQQAHFKESVEAWNRVLNLGKKADELGVANIQVDENMLSSTSEQTLYRAITELNLNGQPAHDLEELVQLATPIAKFFDENMVFTDDEMMRNNRLAMLNQIAQSVLTIADTNKLQIK</sequence>